<feature type="non-terminal residue" evidence="2">
    <location>
        <position position="223"/>
    </location>
</feature>
<protein>
    <submittedName>
        <fullName evidence="2">Uncharacterized protein</fullName>
    </submittedName>
</protein>
<feature type="region of interest" description="Disordered" evidence="1">
    <location>
        <begin position="1"/>
        <end position="25"/>
    </location>
</feature>
<evidence type="ECO:0000313" key="3">
    <source>
        <dbReference type="Proteomes" id="UP000654075"/>
    </source>
</evidence>
<dbReference type="Proteomes" id="UP000654075">
    <property type="component" value="Unassembled WGS sequence"/>
</dbReference>
<organism evidence="2 3">
    <name type="scientific">Polarella glacialis</name>
    <name type="common">Dinoflagellate</name>
    <dbReference type="NCBI Taxonomy" id="89957"/>
    <lineage>
        <taxon>Eukaryota</taxon>
        <taxon>Sar</taxon>
        <taxon>Alveolata</taxon>
        <taxon>Dinophyceae</taxon>
        <taxon>Suessiales</taxon>
        <taxon>Suessiaceae</taxon>
        <taxon>Polarella</taxon>
    </lineage>
</organism>
<name>A0A813F2K4_POLGL</name>
<proteinExistence type="predicted"/>
<dbReference type="AlphaFoldDB" id="A0A813F2K4"/>
<reference evidence="2" key="1">
    <citation type="submission" date="2021-02" db="EMBL/GenBank/DDBJ databases">
        <authorList>
            <person name="Dougan E. K."/>
            <person name="Rhodes N."/>
            <person name="Thang M."/>
            <person name="Chan C."/>
        </authorList>
    </citation>
    <scope>NUCLEOTIDE SEQUENCE</scope>
</reference>
<evidence type="ECO:0000256" key="1">
    <source>
        <dbReference type="SAM" id="MobiDB-lite"/>
    </source>
</evidence>
<accession>A0A813F2K4</accession>
<gene>
    <name evidence="2" type="ORF">PGLA1383_LOCUS23675</name>
</gene>
<dbReference type="EMBL" id="CAJNNV010018008">
    <property type="protein sequence ID" value="CAE8605564.1"/>
    <property type="molecule type" value="Genomic_DNA"/>
</dbReference>
<keyword evidence="3" id="KW-1185">Reference proteome</keyword>
<sequence>DSSDEEELEASVGKKTTPRVSVNAPARGSFRSTAVVPRSVTLGSLSVPAEGETRSKSMAPRSATVGCFSHEHPTSARSVQSILSTECCSDSVGSSSAITGLQSAVNATQGVHLNLLRQKSWGSHLGSDSGDEAAIAAHTAALGEGLPVRDSLDEALASLCLTAVASEVRERSMEELGLAGKEILSLAEFTSVVEMVRKQRASQLLPLAGWSELDVQAIKLLFE</sequence>
<evidence type="ECO:0000313" key="2">
    <source>
        <dbReference type="EMBL" id="CAE8605564.1"/>
    </source>
</evidence>
<feature type="non-terminal residue" evidence="2">
    <location>
        <position position="1"/>
    </location>
</feature>
<comment type="caution">
    <text evidence="2">The sequence shown here is derived from an EMBL/GenBank/DDBJ whole genome shotgun (WGS) entry which is preliminary data.</text>
</comment>